<protein>
    <recommendedName>
        <fullName evidence="3">Nucleotidyltransferase family protein</fullName>
    </recommendedName>
</protein>
<gene>
    <name evidence="1" type="ORF">C7B64_17230</name>
</gene>
<reference evidence="1 2" key="1">
    <citation type="submission" date="2018-02" db="EMBL/GenBank/DDBJ databases">
        <authorList>
            <person name="Cohen D.B."/>
            <person name="Kent A.D."/>
        </authorList>
    </citation>
    <scope>NUCLEOTIDE SEQUENCE [LARGE SCALE GENOMIC DNA]</scope>
    <source>
        <strain evidence="1 2">CCAP 1448/3</strain>
    </source>
</reference>
<sequence>MSEITLEQQLLLYCTKSAINPEFQPEVTNFLAKEPEINWENFLKLAQDHRVIPLVGRSLQNISPSVVPQAISQQLAGYVSNQTRQSLLLTRELVNILQLLEKEQVLAIPFKGACLAAFAYGKIANRTFSDLDILLHRADIPKAIEILLNNRYRDRYQLTPAEIAERWERHHEWDLIKDNGLVALDLHWGFTERPIYFPLNLDDLQPRLEPFNLVGKQVLSFSATDTLLILCVNGSKECWHKLLRICDIAALISSHSEIDWEQLLKTATQLGSRRMVFLGLILAQELMGTVLPELVLKAIEKDKKGKLLAIEIENRLFLGIDQSLGQVDTSRYYLKMRERWRDRLWYIYHLVKYSGGLTPSQRDRDLISLPPGLSFFYYFLRPLRVLPKYGRSIIKKRSQN</sequence>
<organism evidence="1 2">
    <name type="scientific">Merismopedia glauca CCAP 1448/3</name>
    <dbReference type="NCBI Taxonomy" id="1296344"/>
    <lineage>
        <taxon>Bacteria</taxon>
        <taxon>Bacillati</taxon>
        <taxon>Cyanobacteriota</taxon>
        <taxon>Cyanophyceae</taxon>
        <taxon>Synechococcales</taxon>
        <taxon>Merismopediaceae</taxon>
        <taxon>Merismopedia</taxon>
    </lineage>
</organism>
<evidence type="ECO:0000313" key="2">
    <source>
        <dbReference type="Proteomes" id="UP000238762"/>
    </source>
</evidence>
<comment type="caution">
    <text evidence="1">The sequence shown here is derived from an EMBL/GenBank/DDBJ whole genome shotgun (WGS) entry which is preliminary data.</text>
</comment>
<evidence type="ECO:0008006" key="3">
    <source>
        <dbReference type="Google" id="ProtNLM"/>
    </source>
</evidence>
<dbReference type="EMBL" id="PVWJ01000095">
    <property type="protein sequence ID" value="PSB01653.1"/>
    <property type="molecule type" value="Genomic_DNA"/>
</dbReference>
<name>A0A2T1C0K4_9CYAN</name>
<keyword evidence="2" id="KW-1185">Reference proteome</keyword>
<dbReference type="Proteomes" id="UP000238762">
    <property type="component" value="Unassembled WGS sequence"/>
</dbReference>
<dbReference type="InterPro" id="IPR039498">
    <property type="entry name" value="NTP_transf_5"/>
</dbReference>
<dbReference type="OrthoDB" id="5366220at2"/>
<dbReference type="AlphaFoldDB" id="A0A2T1C0K4"/>
<accession>A0A2T1C0K4</accession>
<proteinExistence type="predicted"/>
<evidence type="ECO:0000313" key="1">
    <source>
        <dbReference type="EMBL" id="PSB01653.1"/>
    </source>
</evidence>
<reference evidence="1 2" key="2">
    <citation type="submission" date="2018-03" db="EMBL/GenBank/DDBJ databases">
        <title>The ancient ancestry and fast evolution of plastids.</title>
        <authorList>
            <person name="Moore K.R."/>
            <person name="Magnabosco C."/>
            <person name="Momper L."/>
            <person name="Gold D.A."/>
            <person name="Bosak T."/>
            <person name="Fournier G.P."/>
        </authorList>
    </citation>
    <scope>NUCLEOTIDE SEQUENCE [LARGE SCALE GENOMIC DNA]</scope>
    <source>
        <strain evidence="1 2">CCAP 1448/3</strain>
    </source>
</reference>
<dbReference type="RefSeq" id="WP_106289889.1">
    <property type="nucleotide sequence ID" value="NZ_CAWNTC010000124.1"/>
</dbReference>
<dbReference type="Pfam" id="PF14907">
    <property type="entry name" value="NTP_transf_5"/>
    <property type="match status" value="1"/>
</dbReference>